<gene>
    <name evidence="5" type="primary">abeO</name>
</gene>
<dbReference type="SUPFAM" id="SSF54373">
    <property type="entry name" value="FAD-linked reductases, C-terminal domain"/>
    <property type="match status" value="1"/>
</dbReference>
<accession>F6LWA9</accession>
<feature type="binding site" evidence="3">
    <location>
        <position position="467"/>
    </location>
    <ligand>
        <name>FAD</name>
        <dbReference type="ChEBI" id="CHEBI:57692"/>
    </ligand>
</feature>
<dbReference type="PANTHER" id="PTHR10742">
    <property type="entry name" value="FLAVIN MONOAMINE OXIDASE"/>
    <property type="match status" value="1"/>
</dbReference>
<reference evidence="5" key="2">
    <citation type="submission" date="2011-02" db="EMBL/GenBank/DDBJ databases">
        <authorList>
            <person name="Chang F.-Y."/>
            <person name="Brady S.F."/>
        </authorList>
    </citation>
    <scope>NUCLEOTIDE SEQUENCE</scope>
</reference>
<dbReference type="PRINTS" id="PR00757">
    <property type="entry name" value="AMINEOXDASEF"/>
</dbReference>
<evidence type="ECO:0000256" key="3">
    <source>
        <dbReference type="PIRSR" id="PIRSR601613-1"/>
    </source>
</evidence>
<dbReference type="InterPro" id="IPR050281">
    <property type="entry name" value="Flavin_monoamine_oxidase"/>
</dbReference>
<comment type="cofactor">
    <cofactor evidence="1">
        <name>FAD</name>
        <dbReference type="ChEBI" id="CHEBI:57692"/>
    </cofactor>
</comment>
<dbReference type="Pfam" id="PF01593">
    <property type="entry name" value="Amino_oxidase"/>
    <property type="match status" value="1"/>
</dbReference>
<evidence type="ECO:0000256" key="1">
    <source>
        <dbReference type="ARBA" id="ARBA00001974"/>
    </source>
</evidence>
<keyword evidence="2" id="KW-0560">Oxidoreductase</keyword>
<evidence type="ECO:0000256" key="2">
    <source>
        <dbReference type="ARBA" id="ARBA00023002"/>
    </source>
</evidence>
<protein>
    <submittedName>
        <fullName evidence="5">Tryptophan oxidase</fullName>
    </submittedName>
</protein>
<dbReference type="InterPro" id="IPR001613">
    <property type="entry name" value="Flavin_amine_oxidase"/>
</dbReference>
<dbReference type="InterPro" id="IPR002937">
    <property type="entry name" value="Amino_oxidase"/>
</dbReference>
<dbReference type="SUPFAM" id="SSF51905">
    <property type="entry name" value="FAD/NAD(P)-binding domain"/>
    <property type="match status" value="1"/>
</dbReference>
<dbReference type="Gene3D" id="3.50.50.60">
    <property type="entry name" value="FAD/NAD(P)-binding domain"/>
    <property type="match status" value="1"/>
</dbReference>
<evidence type="ECO:0000313" key="5">
    <source>
        <dbReference type="EMBL" id="AEF32099.1"/>
    </source>
</evidence>
<organism evidence="5">
    <name type="scientific">uncultured bacterium AB1650</name>
    <dbReference type="NCBI Taxonomy" id="1047164"/>
    <lineage>
        <taxon>Bacteria</taxon>
        <taxon>environmental samples</taxon>
    </lineage>
</organism>
<dbReference type="EMBL" id="JF439215">
    <property type="protein sequence ID" value="AEF32099.1"/>
    <property type="molecule type" value="Genomic_DNA"/>
</dbReference>
<evidence type="ECO:0000259" key="4">
    <source>
        <dbReference type="Pfam" id="PF01593"/>
    </source>
</evidence>
<name>F6LWA9_9BACT</name>
<reference evidence="5" key="1">
    <citation type="journal article" date="2011" name="J. Am. Chem. Soc.">
        <title>Cloning and characterization of an environmental DNA-derived gene cluster that encodes the biosynthesis of the antitumor substance BE-54017.</title>
        <authorList>
            <person name="Chang F.Y."/>
            <person name="Brady S.F."/>
        </authorList>
    </citation>
    <scope>NUCLEOTIDE SEQUENCE</scope>
</reference>
<sequence length="513" mass="55857">MWAQGRGGTIPFMSPVHTNVLSGGQHWPQRPKRVTVLGAGVAGLVAAHELERLGHSVEVLEARLEVGGRVRTHSFVGRGPLAELGAMRIPASHHRTMQWIDLLGLSDRVRQFRTLFSDDSSYLETCTGHLRVRDATSVLVEEFRRGLPPGEYREESVLAATWLTASVNAVAPGAFRTNLHSDLNLELLDLLDGIDVRPFFVSTGGVERLDVNRFFAGNPKFAGRSRLAHFFDDITVETSSALFRLEGGMDQITVRLAGSLRGPVHRGRQVVGLHVRPDGVVVETRRGLDVVASHCDYVLCTVPFSVVRRMNLSGLDDDKVATVHDMQYWPATKIAVHCQDAFWEGDGISGGGSFTGGLVRQTYYPPVESDPRLGAALLASYTIGPDSDALTRFSPPERERVVLDELSRIHPELKRPGMVLDVVTQAWGEDFSSMGAASVRWSKDAATAEEERALAAKPQGTLFFAGEHCSTYPAWIEGAIESGLAAAQDVHAAAPAERPLVATGYRRMRGGAA</sequence>
<feature type="binding site" evidence="3">
    <location>
        <begin position="61"/>
        <end position="62"/>
    </location>
    <ligand>
        <name>FAD</name>
        <dbReference type="ChEBI" id="CHEBI:57692"/>
    </ligand>
</feature>
<feature type="binding site" evidence="3">
    <location>
        <position position="270"/>
    </location>
    <ligand>
        <name>FAD</name>
        <dbReference type="ChEBI" id="CHEBI:57692"/>
    </ligand>
</feature>
<dbReference type="InterPro" id="IPR036188">
    <property type="entry name" value="FAD/NAD-bd_sf"/>
</dbReference>
<dbReference type="GO" id="GO:0009063">
    <property type="term" value="P:amino acid catabolic process"/>
    <property type="evidence" value="ECO:0007669"/>
    <property type="project" value="TreeGrafter"/>
</dbReference>
<feature type="binding site" evidence="3">
    <location>
        <begin position="85"/>
        <end position="88"/>
    </location>
    <ligand>
        <name>FAD</name>
        <dbReference type="ChEBI" id="CHEBI:57692"/>
    </ligand>
</feature>
<feature type="binding site" evidence="3">
    <location>
        <position position="88"/>
    </location>
    <ligand>
        <name>substrate</name>
    </ligand>
</feature>
<dbReference type="GO" id="GO:0001716">
    <property type="term" value="F:L-amino-acid oxidase activity"/>
    <property type="evidence" value="ECO:0007669"/>
    <property type="project" value="TreeGrafter"/>
</dbReference>
<dbReference type="AlphaFoldDB" id="F6LWA9"/>
<proteinExistence type="predicted"/>
<dbReference type="PANTHER" id="PTHR10742:SF342">
    <property type="entry name" value="AMINE OXIDASE"/>
    <property type="match status" value="1"/>
</dbReference>
<feature type="domain" description="Amine oxidase" evidence="4">
    <location>
        <begin position="41"/>
        <end position="490"/>
    </location>
</feature>